<keyword evidence="12" id="KW-0902">Two-component regulatory system</keyword>
<name>A0A9D2LU17_9FIRM</name>
<evidence type="ECO:0000256" key="2">
    <source>
        <dbReference type="ARBA" id="ARBA00004651"/>
    </source>
</evidence>
<evidence type="ECO:0000256" key="7">
    <source>
        <dbReference type="ARBA" id="ARBA00022692"/>
    </source>
</evidence>
<dbReference type="PROSITE" id="PS50109">
    <property type="entry name" value="HIS_KIN"/>
    <property type="match status" value="1"/>
</dbReference>
<dbReference type="Pfam" id="PF02518">
    <property type="entry name" value="HATPase_c"/>
    <property type="match status" value="1"/>
</dbReference>
<dbReference type="Pfam" id="PF00512">
    <property type="entry name" value="HisKA"/>
    <property type="match status" value="1"/>
</dbReference>
<dbReference type="InterPro" id="IPR036890">
    <property type="entry name" value="HATPase_C_sf"/>
</dbReference>
<evidence type="ECO:0000313" key="17">
    <source>
        <dbReference type="Proteomes" id="UP000823842"/>
    </source>
</evidence>
<feature type="transmembrane region" description="Helical" evidence="14">
    <location>
        <begin position="12"/>
        <end position="33"/>
    </location>
</feature>
<dbReference type="InterPro" id="IPR005467">
    <property type="entry name" value="His_kinase_dom"/>
</dbReference>
<protein>
    <recommendedName>
        <fullName evidence="3">histidine kinase</fullName>
        <ecNumber evidence="3">2.7.13.3</ecNumber>
    </recommendedName>
</protein>
<keyword evidence="6" id="KW-0808">Transferase</keyword>
<dbReference type="EMBL" id="DWYZ01000235">
    <property type="protein sequence ID" value="HJB29605.1"/>
    <property type="molecule type" value="Genomic_DNA"/>
</dbReference>
<dbReference type="CDD" id="cd00082">
    <property type="entry name" value="HisKA"/>
    <property type="match status" value="1"/>
</dbReference>
<dbReference type="SMART" id="SM00387">
    <property type="entry name" value="HATPase_c"/>
    <property type="match status" value="1"/>
</dbReference>
<evidence type="ECO:0000256" key="1">
    <source>
        <dbReference type="ARBA" id="ARBA00000085"/>
    </source>
</evidence>
<dbReference type="Proteomes" id="UP000823842">
    <property type="component" value="Unassembled WGS sequence"/>
</dbReference>
<accession>A0A9D2LU17</accession>
<gene>
    <name evidence="16" type="ORF">IAA06_12570</name>
</gene>
<keyword evidence="8" id="KW-0547">Nucleotide-binding</keyword>
<dbReference type="PANTHER" id="PTHR45528">
    <property type="entry name" value="SENSOR HISTIDINE KINASE CPXA"/>
    <property type="match status" value="1"/>
</dbReference>
<dbReference type="InterPro" id="IPR036097">
    <property type="entry name" value="HisK_dim/P_sf"/>
</dbReference>
<dbReference type="GO" id="GO:0000155">
    <property type="term" value="F:phosphorelay sensor kinase activity"/>
    <property type="evidence" value="ECO:0007669"/>
    <property type="project" value="InterPro"/>
</dbReference>
<keyword evidence="4" id="KW-1003">Cell membrane</keyword>
<evidence type="ECO:0000313" key="16">
    <source>
        <dbReference type="EMBL" id="HJB29605.1"/>
    </source>
</evidence>
<dbReference type="GO" id="GO:0005524">
    <property type="term" value="F:ATP binding"/>
    <property type="evidence" value="ECO:0007669"/>
    <property type="project" value="UniProtKB-KW"/>
</dbReference>
<comment type="subcellular location">
    <subcellularLocation>
        <location evidence="2">Cell membrane</location>
        <topology evidence="2">Multi-pass membrane protein</topology>
    </subcellularLocation>
</comment>
<dbReference type="SUPFAM" id="SSF55874">
    <property type="entry name" value="ATPase domain of HSP90 chaperone/DNA topoisomerase II/histidine kinase"/>
    <property type="match status" value="1"/>
</dbReference>
<evidence type="ECO:0000256" key="3">
    <source>
        <dbReference type="ARBA" id="ARBA00012438"/>
    </source>
</evidence>
<keyword evidence="11 14" id="KW-1133">Transmembrane helix</keyword>
<sequence length="457" mass="52443">MKGLLKIYRRYLVTAIVLMILFVMINLAVLMALTANTVIEKNGERFPIMRFRATADQMVEKTDEGYALSEEGKAYLIQTEAVFAMLLDEDTGEILFSWNLPKTLDHRYDLADVASFSRWYLEDYPMKVWDTDNGLLAVGNGKDTQVKYSLTWEREDIKTLWRVIPILFWVDIAAILVILFVMSRKFHKSLLPINYGIEKLSEGTAVNIHPKGVVKEVGEQLNRISLLLEKQKKDIARRDTARTEWIAGVSHDIRTPLSMILGYAENLAESGNLSEEERNQAKIIQEQSIRIRQLIEDLNLTSKLAYEMQPLRVEDYRPAALLRSVVAEFLNREEDERYELELETDRSLEQTKLSGDVQLLKRGVRNLIQNSIRHNPNGCRITVTCRQEEEDILISVADTGKGIPLPVREAILEEKEPPKGIHIMGLRIVQQIVKSHKGRLSISKDGREVEIFLPKKN</sequence>
<dbReference type="SUPFAM" id="SSF47384">
    <property type="entry name" value="Homodimeric domain of signal transducing histidine kinase"/>
    <property type="match status" value="1"/>
</dbReference>
<evidence type="ECO:0000256" key="8">
    <source>
        <dbReference type="ARBA" id="ARBA00022741"/>
    </source>
</evidence>
<evidence type="ECO:0000256" key="10">
    <source>
        <dbReference type="ARBA" id="ARBA00022840"/>
    </source>
</evidence>
<evidence type="ECO:0000256" key="12">
    <source>
        <dbReference type="ARBA" id="ARBA00023012"/>
    </source>
</evidence>
<keyword evidence="9 16" id="KW-0418">Kinase</keyword>
<keyword evidence="10" id="KW-0067">ATP-binding</keyword>
<dbReference type="SMART" id="SM00388">
    <property type="entry name" value="HisKA"/>
    <property type="match status" value="1"/>
</dbReference>
<reference evidence="16" key="2">
    <citation type="submission" date="2021-04" db="EMBL/GenBank/DDBJ databases">
        <authorList>
            <person name="Gilroy R."/>
        </authorList>
    </citation>
    <scope>NUCLEOTIDE SEQUENCE</scope>
    <source>
        <strain evidence="16">ChiSjej1B19-5720</strain>
    </source>
</reference>
<keyword evidence="13 14" id="KW-0472">Membrane</keyword>
<evidence type="ECO:0000256" key="14">
    <source>
        <dbReference type="SAM" id="Phobius"/>
    </source>
</evidence>
<dbReference type="CDD" id="cd00075">
    <property type="entry name" value="HATPase"/>
    <property type="match status" value="1"/>
</dbReference>
<evidence type="ECO:0000256" key="6">
    <source>
        <dbReference type="ARBA" id="ARBA00022679"/>
    </source>
</evidence>
<evidence type="ECO:0000256" key="9">
    <source>
        <dbReference type="ARBA" id="ARBA00022777"/>
    </source>
</evidence>
<evidence type="ECO:0000256" key="11">
    <source>
        <dbReference type="ARBA" id="ARBA00022989"/>
    </source>
</evidence>
<dbReference type="Gene3D" id="3.30.565.10">
    <property type="entry name" value="Histidine kinase-like ATPase, C-terminal domain"/>
    <property type="match status" value="1"/>
</dbReference>
<dbReference type="PANTHER" id="PTHR45528:SF1">
    <property type="entry name" value="SENSOR HISTIDINE KINASE CPXA"/>
    <property type="match status" value="1"/>
</dbReference>
<evidence type="ECO:0000256" key="13">
    <source>
        <dbReference type="ARBA" id="ARBA00023136"/>
    </source>
</evidence>
<evidence type="ECO:0000259" key="15">
    <source>
        <dbReference type="PROSITE" id="PS50109"/>
    </source>
</evidence>
<dbReference type="AlphaFoldDB" id="A0A9D2LU17"/>
<evidence type="ECO:0000256" key="5">
    <source>
        <dbReference type="ARBA" id="ARBA00022553"/>
    </source>
</evidence>
<dbReference type="InterPro" id="IPR050398">
    <property type="entry name" value="HssS/ArlS-like"/>
</dbReference>
<organism evidence="16 17">
    <name type="scientific">Candidatus Blautia faecavium</name>
    <dbReference type="NCBI Taxonomy" id="2838487"/>
    <lineage>
        <taxon>Bacteria</taxon>
        <taxon>Bacillati</taxon>
        <taxon>Bacillota</taxon>
        <taxon>Clostridia</taxon>
        <taxon>Lachnospirales</taxon>
        <taxon>Lachnospiraceae</taxon>
        <taxon>Blautia</taxon>
    </lineage>
</organism>
<evidence type="ECO:0000256" key="4">
    <source>
        <dbReference type="ARBA" id="ARBA00022475"/>
    </source>
</evidence>
<dbReference type="Gene3D" id="1.10.287.130">
    <property type="match status" value="1"/>
</dbReference>
<dbReference type="EC" id="2.7.13.3" evidence="3"/>
<keyword evidence="7 14" id="KW-0812">Transmembrane</keyword>
<keyword evidence="5" id="KW-0597">Phosphoprotein</keyword>
<feature type="transmembrane region" description="Helical" evidence="14">
    <location>
        <begin position="160"/>
        <end position="182"/>
    </location>
</feature>
<comment type="catalytic activity">
    <reaction evidence="1">
        <text>ATP + protein L-histidine = ADP + protein N-phospho-L-histidine.</text>
        <dbReference type="EC" id="2.7.13.3"/>
    </reaction>
</comment>
<proteinExistence type="predicted"/>
<comment type="caution">
    <text evidence="16">The sequence shown here is derived from an EMBL/GenBank/DDBJ whole genome shotgun (WGS) entry which is preliminary data.</text>
</comment>
<feature type="domain" description="Histidine kinase" evidence="15">
    <location>
        <begin position="248"/>
        <end position="457"/>
    </location>
</feature>
<dbReference type="InterPro" id="IPR003594">
    <property type="entry name" value="HATPase_dom"/>
</dbReference>
<reference evidence="16" key="1">
    <citation type="journal article" date="2021" name="PeerJ">
        <title>Extensive microbial diversity within the chicken gut microbiome revealed by metagenomics and culture.</title>
        <authorList>
            <person name="Gilroy R."/>
            <person name="Ravi A."/>
            <person name="Getino M."/>
            <person name="Pursley I."/>
            <person name="Horton D.L."/>
            <person name="Alikhan N.F."/>
            <person name="Baker D."/>
            <person name="Gharbi K."/>
            <person name="Hall N."/>
            <person name="Watson M."/>
            <person name="Adriaenssens E.M."/>
            <person name="Foster-Nyarko E."/>
            <person name="Jarju S."/>
            <person name="Secka A."/>
            <person name="Antonio M."/>
            <person name="Oren A."/>
            <person name="Chaudhuri R.R."/>
            <person name="La Ragione R."/>
            <person name="Hildebrand F."/>
            <person name="Pallen M.J."/>
        </authorList>
    </citation>
    <scope>NUCLEOTIDE SEQUENCE</scope>
    <source>
        <strain evidence="16">ChiSjej1B19-5720</strain>
    </source>
</reference>
<dbReference type="InterPro" id="IPR003661">
    <property type="entry name" value="HisK_dim/P_dom"/>
</dbReference>
<dbReference type="GO" id="GO:0005886">
    <property type="term" value="C:plasma membrane"/>
    <property type="evidence" value="ECO:0007669"/>
    <property type="project" value="UniProtKB-SubCell"/>
</dbReference>